<dbReference type="AlphaFoldDB" id="A0A4Q7V491"/>
<dbReference type="Proteomes" id="UP000291591">
    <property type="component" value="Unassembled WGS sequence"/>
</dbReference>
<dbReference type="EMBL" id="SHKL01000001">
    <property type="protein sequence ID" value="RZT87419.1"/>
    <property type="molecule type" value="Genomic_DNA"/>
</dbReference>
<comment type="caution">
    <text evidence="1">The sequence shown here is derived from an EMBL/GenBank/DDBJ whole genome shotgun (WGS) entry which is preliminary data.</text>
</comment>
<protein>
    <submittedName>
        <fullName evidence="1">Uncharacterized protein</fullName>
    </submittedName>
</protein>
<reference evidence="1 2" key="1">
    <citation type="submission" date="2019-02" db="EMBL/GenBank/DDBJ databases">
        <title>Sequencing the genomes of 1000 actinobacteria strains.</title>
        <authorList>
            <person name="Klenk H.-P."/>
        </authorList>
    </citation>
    <scope>NUCLEOTIDE SEQUENCE [LARGE SCALE GENOMIC DNA]</scope>
    <source>
        <strain evidence="1 2">DSM 45779</strain>
    </source>
</reference>
<keyword evidence="2" id="KW-1185">Reference proteome</keyword>
<proteinExistence type="predicted"/>
<sequence length="147" mass="16247">MNLPEGSALTYFLPQEAWHASVTHNGQDDSVMVSASYDGGGAVWEFSVVCRRFDGGSSALQLRIFGDSWDVLNQMPEFFDALRQEKPRSISEVCAILDRAGAVDETERVSPHGGRTMDQERALALRREAENLRRQADALDPPVPAEP</sequence>
<accession>A0A4Q7V491</accession>
<dbReference type="RefSeq" id="WP_130291575.1">
    <property type="nucleotide sequence ID" value="NZ_SHKL01000001.1"/>
</dbReference>
<name>A0A4Q7V491_PSEST</name>
<dbReference type="OrthoDB" id="9803751at2"/>
<evidence type="ECO:0000313" key="2">
    <source>
        <dbReference type="Proteomes" id="UP000291591"/>
    </source>
</evidence>
<gene>
    <name evidence="1" type="ORF">EV383_4342</name>
</gene>
<organism evidence="1 2">
    <name type="scientific">Pseudonocardia sediminis</name>
    <dbReference type="NCBI Taxonomy" id="1397368"/>
    <lineage>
        <taxon>Bacteria</taxon>
        <taxon>Bacillati</taxon>
        <taxon>Actinomycetota</taxon>
        <taxon>Actinomycetes</taxon>
        <taxon>Pseudonocardiales</taxon>
        <taxon>Pseudonocardiaceae</taxon>
        <taxon>Pseudonocardia</taxon>
    </lineage>
</organism>
<evidence type="ECO:0000313" key="1">
    <source>
        <dbReference type="EMBL" id="RZT87419.1"/>
    </source>
</evidence>